<proteinExistence type="predicted"/>
<feature type="region of interest" description="Disordered" evidence="1">
    <location>
        <begin position="56"/>
        <end position="85"/>
    </location>
</feature>
<keyword evidence="2" id="KW-1185">Reference proteome</keyword>
<gene>
    <name evidence="3" type="primary">LOC113202937</name>
</gene>
<feature type="region of interest" description="Disordered" evidence="1">
    <location>
        <begin position="182"/>
        <end position="203"/>
    </location>
</feature>
<dbReference type="AlphaFoldDB" id="A0A9C6WRL0"/>
<reference evidence="3" key="1">
    <citation type="submission" date="2025-08" db="UniProtKB">
        <authorList>
            <consortium name="RefSeq"/>
        </authorList>
    </citation>
    <scope>IDENTIFICATION</scope>
    <source>
        <tissue evidence="3">Whole organism</tissue>
    </source>
</reference>
<evidence type="ECO:0000313" key="2">
    <source>
        <dbReference type="Proteomes" id="UP000504606"/>
    </source>
</evidence>
<feature type="compositionally biased region" description="Low complexity" evidence="1">
    <location>
        <begin position="72"/>
        <end position="81"/>
    </location>
</feature>
<dbReference type="KEGG" id="foc:113202937"/>
<accession>A0A9C6WRL0</accession>
<name>A0A9C6WRL0_FRAOC</name>
<organism evidence="2 3">
    <name type="scientific">Frankliniella occidentalis</name>
    <name type="common">Western flower thrips</name>
    <name type="synonym">Euthrips occidentalis</name>
    <dbReference type="NCBI Taxonomy" id="133901"/>
    <lineage>
        <taxon>Eukaryota</taxon>
        <taxon>Metazoa</taxon>
        <taxon>Ecdysozoa</taxon>
        <taxon>Arthropoda</taxon>
        <taxon>Hexapoda</taxon>
        <taxon>Insecta</taxon>
        <taxon>Pterygota</taxon>
        <taxon>Neoptera</taxon>
        <taxon>Paraneoptera</taxon>
        <taxon>Thysanoptera</taxon>
        <taxon>Terebrantia</taxon>
        <taxon>Thripoidea</taxon>
        <taxon>Thripidae</taxon>
        <taxon>Frankliniella</taxon>
    </lineage>
</organism>
<dbReference type="RefSeq" id="XP_052125642.1">
    <property type="nucleotide sequence ID" value="XM_052269682.1"/>
</dbReference>
<evidence type="ECO:0000313" key="3">
    <source>
        <dbReference type="RefSeq" id="XP_052125642.1"/>
    </source>
</evidence>
<dbReference type="Proteomes" id="UP000504606">
    <property type="component" value="Unplaced"/>
</dbReference>
<sequence>MSYPWSYTQPVEQYGGCSYNNNSNNNCPGYDRYNRWSCDHSGFDQGNGGWEVVEEEASYYPQEQRPRPARPRQPQRNAGQPSLPRRQHRECLEHLDHPAGPLQRLQHQESWHLQQPADGVPSCPRSNSSTPVMDENDDDDVVVLDADGMPCSDWPTVPPQDILELIPPPPPLRNLVPCSPQKPVVARPPPPARPRPRRPPVTVTSRTKRAAAAAFAARSAQRTSSARVCVSTPSRAQVGPGSGGVLVLTGCVLSAAAGCSDLHLNQAPLGRVVASARIRGLPGYDLVGPPIKM</sequence>
<feature type="region of interest" description="Disordered" evidence="1">
    <location>
        <begin position="106"/>
        <end position="137"/>
    </location>
</feature>
<evidence type="ECO:0000256" key="1">
    <source>
        <dbReference type="SAM" id="MobiDB-lite"/>
    </source>
</evidence>
<protein>
    <submittedName>
        <fullName evidence="3">Uncharacterized protein LOC113202937</fullName>
    </submittedName>
</protein>
<dbReference type="GeneID" id="113202937"/>